<dbReference type="SUPFAM" id="SSF50249">
    <property type="entry name" value="Nucleic acid-binding proteins"/>
    <property type="match status" value="1"/>
</dbReference>
<dbReference type="PROSITE" id="PS51857">
    <property type="entry name" value="CSD_2"/>
    <property type="match status" value="1"/>
</dbReference>
<evidence type="ECO:0000256" key="4">
    <source>
        <dbReference type="ARBA" id="ARBA00023125"/>
    </source>
</evidence>
<dbReference type="PRINTS" id="PR00050">
    <property type="entry name" value="COLDSHOCK"/>
</dbReference>
<dbReference type="InterPro" id="IPR012340">
    <property type="entry name" value="NA-bd_OB-fold"/>
</dbReference>
<keyword evidence="2" id="KW-0963">Cytoplasm</keyword>
<evidence type="ECO:0000256" key="2">
    <source>
        <dbReference type="ARBA" id="ARBA00022490"/>
    </source>
</evidence>
<dbReference type="PIRSF" id="PIRSF002599">
    <property type="entry name" value="Cold_shock_A"/>
    <property type="match status" value="1"/>
</dbReference>
<name>X1MRJ8_9ZZZZ</name>
<protein>
    <recommendedName>
        <fullName evidence="7">CSD domain-containing protein</fullName>
    </recommendedName>
</protein>
<comment type="subcellular location">
    <subcellularLocation>
        <location evidence="1">Cytoplasm</location>
    </subcellularLocation>
</comment>
<keyword evidence="3" id="KW-0805">Transcription regulation</keyword>
<dbReference type="GO" id="GO:0005737">
    <property type="term" value="C:cytoplasm"/>
    <property type="evidence" value="ECO:0007669"/>
    <property type="project" value="UniProtKB-SubCell"/>
</dbReference>
<dbReference type="EMBL" id="BARV01031124">
    <property type="protein sequence ID" value="GAI34282.1"/>
    <property type="molecule type" value="Genomic_DNA"/>
</dbReference>
<dbReference type="CDD" id="cd04458">
    <property type="entry name" value="CSP_CDS"/>
    <property type="match status" value="1"/>
</dbReference>
<evidence type="ECO:0000256" key="6">
    <source>
        <dbReference type="ARBA" id="ARBA00023163"/>
    </source>
</evidence>
<evidence type="ECO:0000313" key="8">
    <source>
        <dbReference type="EMBL" id="GAI34282.1"/>
    </source>
</evidence>
<dbReference type="PANTHER" id="PTHR46565">
    <property type="entry name" value="COLD SHOCK DOMAIN PROTEIN 2"/>
    <property type="match status" value="1"/>
</dbReference>
<keyword evidence="6" id="KW-0804">Transcription</keyword>
<sequence length="63" mass="7144">MKGTVKWYNARKGYGFIEGEDGKDTFVHRTSVPTGTFLNEGDKVEYECEDSDRGLKAINIKKL</sequence>
<proteinExistence type="predicted"/>
<gene>
    <name evidence="8" type="ORF">S06H3_49306</name>
</gene>
<dbReference type="GO" id="GO:0003677">
    <property type="term" value="F:DNA binding"/>
    <property type="evidence" value="ECO:0007669"/>
    <property type="project" value="UniProtKB-KW"/>
</dbReference>
<organism evidence="8">
    <name type="scientific">marine sediment metagenome</name>
    <dbReference type="NCBI Taxonomy" id="412755"/>
    <lineage>
        <taxon>unclassified sequences</taxon>
        <taxon>metagenomes</taxon>
        <taxon>ecological metagenomes</taxon>
    </lineage>
</organism>
<comment type="caution">
    <text evidence="8">The sequence shown here is derived from an EMBL/GenBank/DDBJ whole genome shotgun (WGS) entry which is preliminary data.</text>
</comment>
<evidence type="ECO:0000256" key="3">
    <source>
        <dbReference type="ARBA" id="ARBA00023015"/>
    </source>
</evidence>
<dbReference type="InterPro" id="IPR011129">
    <property type="entry name" value="CSD"/>
</dbReference>
<evidence type="ECO:0000259" key="7">
    <source>
        <dbReference type="PROSITE" id="PS51857"/>
    </source>
</evidence>
<dbReference type="InterPro" id="IPR002059">
    <property type="entry name" value="CSP_DNA-bd"/>
</dbReference>
<dbReference type="Gene3D" id="2.40.50.140">
    <property type="entry name" value="Nucleic acid-binding proteins"/>
    <property type="match status" value="1"/>
</dbReference>
<feature type="domain" description="CSD" evidence="7">
    <location>
        <begin position="1"/>
        <end position="62"/>
    </location>
</feature>
<dbReference type="InterPro" id="IPR012156">
    <property type="entry name" value="Cold_shock_CspA"/>
</dbReference>
<accession>X1MRJ8</accession>
<dbReference type="Pfam" id="PF00313">
    <property type="entry name" value="CSD"/>
    <property type="match status" value="1"/>
</dbReference>
<dbReference type="AlphaFoldDB" id="X1MRJ8"/>
<reference evidence="8" key="1">
    <citation type="journal article" date="2014" name="Front. Microbiol.">
        <title>High frequency of phylogenetically diverse reductive dehalogenase-homologous genes in deep subseafloor sedimentary metagenomes.</title>
        <authorList>
            <person name="Kawai M."/>
            <person name="Futagami T."/>
            <person name="Toyoda A."/>
            <person name="Takaki Y."/>
            <person name="Nishi S."/>
            <person name="Hori S."/>
            <person name="Arai W."/>
            <person name="Tsubouchi T."/>
            <person name="Morono Y."/>
            <person name="Uchiyama I."/>
            <person name="Ito T."/>
            <person name="Fujiyama A."/>
            <person name="Inagaki F."/>
            <person name="Takami H."/>
        </authorList>
    </citation>
    <scope>NUCLEOTIDE SEQUENCE</scope>
    <source>
        <strain evidence="8">Expedition CK06-06</strain>
    </source>
</reference>
<keyword evidence="4" id="KW-0238">DNA-binding</keyword>
<dbReference type="SMART" id="SM00357">
    <property type="entry name" value="CSP"/>
    <property type="match status" value="1"/>
</dbReference>
<keyword evidence="5" id="KW-0010">Activator</keyword>
<evidence type="ECO:0000256" key="5">
    <source>
        <dbReference type="ARBA" id="ARBA00023159"/>
    </source>
</evidence>
<evidence type="ECO:0000256" key="1">
    <source>
        <dbReference type="ARBA" id="ARBA00004496"/>
    </source>
</evidence>
<dbReference type="PANTHER" id="PTHR46565:SF20">
    <property type="entry name" value="COLD SHOCK DOMAIN-CONTAINING PROTEIN 4"/>
    <property type="match status" value="1"/>
</dbReference>